<protein>
    <submittedName>
        <fullName evidence="1">Uncharacterized protein</fullName>
    </submittedName>
</protein>
<reference evidence="2" key="1">
    <citation type="journal article" date="2011" name="Nat. Biotechnol.">
        <title>The genomic sequence of the Chinese hamster ovary (CHO)-K1 cell line.</title>
        <authorList>
            <person name="Xu X."/>
            <person name="Nagarajan H."/>
            <person name="Lewis N.E."/>
            <person name="Pan S."/>
            <person name="Cai Z."/>
            <person name="Liu X."/>
            <person name="Chen W."/>
            <person name="Xie M."/>
            <person name="Wang W."/>
            <person name="Hammond S."/>
            <person name="Andersen M.R."/>
            <person name="Neff N."/>
            <person name="Passarelli B."/>
            <person name="Koh W."/>
            <person name="Fan H.C."/>
            <person name="Wang J."/>
            <person name="Gui Y."/>
            <person name="Lee K.H."/>
            <person name="Betenbaugh M.J."/>
            <person name="Quake S.R."/>
            <person name="Famili I."/>
            <person name="Palsson B.O."/>
            <person name="Wang J."/>
        </authorList>
    </citation>
    <scope>NUCLEOTIDE SEQUENCE [LARGE SCALE GENOMIC DNA]</scope>
    <source>
        <strain evidence="2">CHO K1 cell line</strain>
    </source>
</reference>
<dbReference type="Proteomes" id="UP000001075">
    <property type="component" value="Unassembled WGS sequence"/>
</dbReference>
<dbReference type="AlphaFoldDB" id="G3IHC1"/>
<dbReference type="EMBL" id="JH002747">
    <property type="protein sequence ID" value="EGW14092.1"/>
    <property type="molecule type" value="Genomic_DNA"/>
</dbReference>
<dbReference type="InParanoid" id="G3IHC1"/>
<gene>
    <name evidence="1" type="ORF">I79_023210</name>
</gene>
<accession>G3IHC1</accession>
<sequence length="58" mass="6384">MLIKPPPYASCLGNAERKVQHSAQLELGAVLARLRPHPSQLSEKGDSETLAEFHSNLF</sequence>
<evidence type="ECO:0000313" key="1">
    <source>
        <dbReference type="EMBL" id="EGW14092.1"/>
    </source>
</evidence>
<name>G3IHC1_CRIGR</name>
<proteinExistence type="predicted"/>
<organism evidence="1 2">
    <name type="scientific">Cricetulus griseus</name>
    <name type="common">Chinese hamster</name>
    <name type="synonym">Cricetulus barabensis griseus</name>
    <dbReference type="NCBI Taxonomy" id="10029"/>
    <lineage>
        <taxon>Eukaryota</taxon>
        <taxon>Metazoa</taxon>
        <taxon>Chordata</taxon>
        <taxon>Craniata</taxon>
        <taxon>Vertebrata</taxon>
        <taxon>Euteleostomi</taxon>
        <taxon>Mammalia</taxon>
        <taxon>Eutheria</taxon>
        <taxon>Euarchontoglires</taxon>
        <taxon>Glires</taxon>
        <taxon>Rodentia</taxon>
        <taxon>Myomorpha</taxon>
        <taxon>Muroidea</taxon>
        <taxon>Cricetidae</taxon>
        <taxon>Cricetinae</taxon>
        <taxon>Cricetulus</taxon>
    </lineage>
</organism>
<evidence type="ECO:0000313" key="2">
    <source>
        <dbReference type="Proteomes" id="UP000001075"/>
    </source>
</evidence>